<evidence type="ECO:0000259" key="15">
    <source>
        <dbReference type="Pfam" id="PF07715"/>
    </source>
</evidence>
<dbReference type="PROSITE" id="PS52016">
    <property type="entry name" value="TONB_DEPENDENT_REC_3"/>
    <property type="match status" value="1"/>
</dbReference>
<keyword evidence="16" id="KW-0675">Receptor</keyword>
<dbReference type="InterPro" id="IPR037066">
    <property type="entry name" value="Plug_dom_sf"/>
</dbReference>
<keyword evidence="3 11" id="KW-1134">Transmembrane beta strand</keyword>
<keyword evidence="13" id="KW-0732">Signal</keyword>
<feature type="domain" description="TonB-dependent receptor plug" evidence="15">
    <location>
        <begin position="74"/>
        <end position="183"/>
    </location>
</feature>
<protein>
    <submittedName>
        <fullName evidence="16">TonB-dependent receptor</fullName>
    </submittedName>
</protein>
<evidence type="ECO:0000256" key="11">
    <source>
        <dbReference type="PROSITE-ProRule" id="PRU01360"/>
    </source>
</evidence>
<evidence type="ECO:0000256" key="12">
    <source>
        <dbReference type="RuleBase" id="RU003357"/>
    </source>
</evidence>
<dbReference type="EMBL" id="JAQYXL010000001">
    <property type="protein sequence ID" value="MEN3227302.1"/>
    <property type="molecule type" value="Genomic_DNA"/>
</dbReference>
<dbReference type="PANTHER" id="PTHR32552:SF81">
    <property type="entry name" value="TONB-DEPENDENT OUTER MEMBRANE RECEPTOR"/>
    <property type="match status" value="1"/>
</dbReference>
<evidence type="ECO:0000256" key="3">
    <source>
        <dbReference type="ARBA" id="ARBA00022452"/>
    </source>
</evidence>
<evidence type="ECO:0000256" key="10">
    <source>
        <dbReference type="ARBA" id="ARBA00023237"/>
    </source>
</evidence>
<feature type="signal peptide" evidence="13">
    <location>
        <begin position="1"/>
        <end position="25"/>
    </location>
</feature>
<evidence type="ECO:0000256" key="1">
    <source>
        <dbReference type="ARBA" id="ARBA00004571"/>
    </source>
</evidence>
<evidence type="ECO:0000256" key="2">
    <source>
        <dbReference type="ARBA" id="ARBA00022448"/>
    </source>
</evidence>
<dbReference type="Gene3D" id="2.170.130.10">
    <property type="entry name" value="TonB-dependent receptor, plug domain"/>
    <property type="match status" value="1"/>
</dbReference>
<comment type="subcellular location">
    <subcellularLocation>
        <location evidence="1 11">Cell outer membrane</location>
        <topology evidence="1 11">Multi-pass membrane protein</topology>
    </subcellularLocation>
</comment>
<dbReference type="CDD" id="cd01347">
    <property type="entry name" value="ligand_gated_channel"/>
    <property type="match status" value="1"/>
</dbReference>
<keyword evidence="4" id="KW-0410">Iron transport</keyword>
<keyword evidence="10 11" id="KW-0998">Cell outer membrane</keyword>
<evidence type="ECO:0000256" key="4">
    <source>
        <dbReference type="ARBA" id="ARBA00022496"/>
    </source>
</evidence>
<evidence type="ECO:0000313" key="17">
    <source>
        <dbReference type="Proteomes" id="UP001404845"/>
    </source>
</evidence>
<dbReference type="Pfam" id="PF07715">
    <property type="entry name" value="Plug"/>
    <property type="match status" value="1"/>
</dbReference>
<gene>
    <name evidence="16" type="ORF">PUR21_06535</name>
</gene>
<keyword evidence="17" id="KW-1185">Reference proteome</keyword>
<feature type="domain" description="TonB-dependent receptor-like beta-barrel" evidence="14">
    <location>
        <begin position="243"/>
        <end position="665"/>
    </location>
</feature>
<evidence type="ECO:0000256" key="5">
    <source>
        <dbReference type="ARBA" id="ARBA00022692"/>
    </source>
</evidence>
<keyword evidence="9 11" id="KW-0472">Membrane</keyword>
<comment type="similarity">
    <text evidence="11 12">Belongs to the TonB-dependent receptor family.</text>
</comment>
<dbReference type="Pfam" id="PF00593">
    <property type="entry name" value="TonB_dep_Rec_b-barrel"/>
    <property type="match status" value="1"/>
</dbReference>
<keyword evidence="2 11" id="KW-0813">Transport</keyword>
<evidence type="ECO:0000256" key="6">
    <source>
        <dbReference type="ARBA" id="ARBA00023004"/>
    </source>
</evidence>
<evidence type="ECO:0000256" key="8">
    <source>
        <dbReference type="ARBA" id="ARBA00023077"/>
    </source>
</evidence>
<feature type="chain" id="PRO_5046907162" evidence="13">
    <location>
        <begin position="26"/>
        <end position="703"/>
    </location>
</feature>
<evidence type="ECO:0000256" key="9">
    <source>
        <dbReference type="ARBA" id="ARBA00023136"/>
    </source>
</evidence>
<dbReference type="InterPro" id="IPR012910">
    <property type="entry name" value="Plug_dom"/>
</dbReference>
<dbReference type="InterPro" id="IPR036942">
    <property type="entry name" value="Beta-barrel_TonB_sf"/>
</dbReference>
<sequence length="703" mass="77168">MYLHPRARLPAALLSTLLTSTAALAQTTTTLEEISVVGVGGSGAAPRATATQLDPSVQASSLTVPTTAQARADIQRTPGGVALVPDLVFKNRPAQTLKDVLDFVPGVIVQPRFGSDARLSIRGSGLSRNYGNRGINVFQDGIPINTSDGLVDFFGIDPTAYRYVEVFKGANALRFGGNALGGAINLVTPTGRDVFPHDARIDVGSFGYVKGQAATGGVSGPVDYFVTLSGERFDGFREHSEGNSVRGSANIGYQFSPQAETRFYINANTINQRIPGEVDRQTALRNPRAANPYWVLLDQQRNIDSVRLANKTTLRFDETTVDFGVFTVQRHVDHPIYEYLDYTVQDYGGFARVTDDRLIGGFRNRLVAGVNIDNGTIDYRQFVNLPGARKGPLTFSTLDYSENLTAYLENSFFVLPNVALIGGGLFVHATRDRKDRFLSDGNQSGRNTYDIAKPRVGVLWEVDPTWQVYGNISGSAEAPTFDANSFATAATSNLRAQTATTYEVGTRGFRPDFTWDLSLYRSEIRNELQCLTTSIFSPCSIINADRTVHQGIEAGVGAAFLKAVFAFEDRVWLNAAYTYNDFFFEGDARYGNNRLPGVPIHYLRAELLYRHPSGFYAGPNVEWSPQAYFADNANTLTVPSYALLNFRIGHDIGRDWSGYLEARNLLDRRYISSVAIAGIADLTSEIFNAGTGRAVYGGLRYRW</sequence>
<dbReference type="InterPro" id="IPR039426">
    <property type="entry name" value="TonB-dep_rcpt-like"/>
</dbReference>
<evidence type="ECO:0000313" key="16">
    <source>
        <dbReference type="EMBL" id="MEN3227302.1"/>
    </source>
</evidence>
<dbReference type="PANTHER" id="PTHR32552">
    <property type="entry name" value="FERRICHROME IRON RECEPTOR-RELATED"/>
    <property type="match status" value="1"/>
</dbReference>
<keyword evidence="8 12" id="KW-0798">TonB box</keyword>
<dbReference type="Proteomes" id="UP001404845">
    <property type="component" value="Unassembled WGS sequence"/>
</dbReference>
<dbReference type="InterPro" id="IPR000531">
    <property type="entry name" value="Beta-barrel_TonB"/>
</dbReference>
<dbReference type="Gene3D" id="2.40.170.20">
    <property type="entry name" value="TonB-dependent receptor, beta-barrel domain"/>
    <property type="match status" value="1"/>
</dbReference>
<evidence type="ECO:0000256" key="13">
    <source>
        <dbReference type="SAM" id="SignalP"/>
    </source>
</evidence>
<reference evidence="16 17" key="1">
    <citation type="journal article" date="2023" name="PLoS ONE">
        <title>Complete genome assembly of Hawai'i environmental nontuberculous mycobacteria reveals unexpected co-isolation with methylobacteria.</title>
        <authorList>
            <person name="Hendrix J."/>
            <person name="Epperson L.E."/>
            <person name="Tong E.I."/>
            <person name="Chan Y.L."/>
            <person name="Hasan N.A."/>
            <person name="Dawrs S.N."/>
            <person name="Norton G.J."/>
            <person name="Virdi R."/>
            <person name="Crooks J.L."/>
            <person name="Chan E.D."/>
            <person name="Honda J.R."/>
            <person name="Strong M."/>
        </authorList>
    </citation>
    <scope>NUCLEOTIDE SEQUENCE [LARGE SCALE GENOMIC DNA]</scope>
    <source>
        <strain evidence="16 17">NJH_HI01</strain>
    </source>
</reference>
<organism evidence="16 17">
    <name type="scientific">Methylorubrum rhodesianum</name>
    <dbReference type="NCBI Taxonomy" id="29427"/>
    <lineage>
        <taxon>Bacteria</taxon>
        <taxon>Pseudomonadati</taxon>
        <taxon>Pseudomonadota</taxon>
        <taxon>Alphaproteobacteria</taxon>
        <taxon>Hyphomicrobiales</taxon>
        <taxon>Methylobacteriaceae</taxon>
        <taxon>Methylorubrum</taxon>
    </lineage>
</organism>
<proteinExistence type="inferred from homology"/>
<accession>A0ABU9Z7F8</accession>
<evidence type="ECO:0000256" key="7">
    <source>
        <dbReference type="ARBA" id="ARBA00023065"/>
    </source>
</evidence>
<comment type="caution">
    <text evidence="16">The sequence shown here is derived from an EMBL/GenBank/DDBJ whole genome shotgun (WGS) entry which is preliminary data.</text>
</comment>
<keyword evidence="6" id="KW-0408">Iron</keyword>
<keyword evidence="7" id="KW-0406">Ion transport</keyword>
<dbReference type="SUPFAM" id="SSF56935">
    <property type="entry name" value="Porins"/>
    <property type="match status" value="1"/>
</dbReference>
<name>A0ABU9Z7F8_9HYPH</name>
<keyword evidence="5 11" id="KW-0812">Transmembrane</keyword>
<evidence type="ECO:0000259" key="14">
    <source>
        <dbReference type="Pfam" id="PF00593"/>
    </source>
</evidence>